<dbReference type="EMBL" id="JBBNAE010000002">
    <property type="protein sequence ID" value="KAK9144575.1"/>
    <property type="molecule type" value="Genomic_DNA"/>
</dbReference>
<evidence type="ECO:0000313" key="2">
    <source>
        <dbReference type="EMBL" id="KAK9144575.1"/>
    </source>
</evidence>
<gene>
    <name evidence="2" type="ORF">Sjap_004478</name>
</gene>
<comment type="caution">
    <text evidence="2">The sequence shown here is derived from an EMBL/GenBank/DDBJ whole genome shotgun (WGS) entry which is preliminary data.</text>
</comment>
<proteinExistence type="predicted"/>
<evidence type="ECO:0000259" key="1">
    <source>
        <dbReference type="Pfam" id="PF03101"/>
    </source>
</evidence>
<evidence type="ECO:0000313" key="3">
    <source>
        <dbReference type="Proteomes" id="UP001417504"/>
    </source>
</evidence>
<organism evidence="2 3">
    <name type="scientific">Stephania japonica</name>
    <dbReference type="NCBI Taxonomy" id="461633"/>
    <lineage>
        <taxon>Eukaryota</taxon>
        <taxon>Viridiplantae</taxon>
        <taxon>Streptophyta</taxon>
        <taxon>Embryophyta</taxon>
        <taxon>Tracheophyta</taxon>
        <taxon>Spermatophyta</taxon>
        <taxon>Magnoliopsida</taxon>
        <taxon>Ranunculales</taxon>
        <taxon>Menispermaceae</taxon>
        <taxon>Menispermoideae</taxon>
        <taxon>Cissampelideae</taxon>
        <taxon>Stephania</taxon>
    </lineage>
</organism>
<protein>
    <recommendedName>
        <fullName evidence="1">FAR1 domain-containing protein</fullName>
    </recommendedName>
</protein>
<dbReference type="PANTHER" id="PTHR47718:SF13">
    <property type="entry name" value="OS09G0290500 PROTEIN"/>
    <property type="match status" value="1"/>
</dbReference>
<sequence length="197" mass="22459">MNDFAAAAMEDQLDADQNTPNELVEASDDGLDDTMESIARNLIEEESKEWLECFREDKYLSFENKTREARAITRTSCEASFRIVKCKDNGMYRVKAFQSEHNHRLARSPQKPFLRSHQNLQGGTREVAKMMKHAGIRTCHIWPFLIQQAGGWDKVGCTKKDLYNGLQNDNKNSDDCDAAAAVAYLLTKKEAVEVFFL</sequence>
<keyword evidence="3" id="KW-1185">Reference proteome</keyword>
<dbReference type="PANTHER" id="PTHR47718">
    <property type="entry name" value="OS01G0519700 PROTEIN"/>
    <property type="match status" value="1"/>
</dbReference>
<accession>A0AAP0K3B8</accession>
<dbReference type="AlphaFoldDB" id="A0AAP0K3B8"/>
<dbReference type="Pfam" id="PF03101">
    <property type="entry name" value="FAR1"/>
    <property type="match status" value="1"/>
</dbReference>
<dbReference type="InterPro" id="IPR004330">
    <property type="entry name" value="FAR1_DNA_bnd_dom"/>
</dbReference>
<reference evidence="2 3" key="1">
    <citation type="submission" date="2024-01" db="EMBL/GenBank/DDBJ databases">
        <title>Genome assemblies of Stephania.</title>
        <authorList>
            <person name="Yang L."/>
        </authorList>
    </citation>
    <scope>NUCLEOTIDE SEQUENCE [LARGE SCALE GENOMIC DNA]</scope>
    <source>
        <strain evidence="2">QJT</strain>
        <tissue evidence="2">Leaf</tissue>
    </source>
</reference>
<name>A0AAP0K3B8_9MAGN</name>
<feature type="domain" description="FAR1" evidence="1">
    <location>
        <begin position="64"/>
        <end position="106"/>
    </location>
</feature>
<dbReference type="Proteomes" id="UP001417504">
    <property type="component" value="Unassembled WGS sequence"/>
</dbReference>